<protein>
    <submittedName>
        <fullName evidence="1">Uncharacterized protein</fullName>
    </submittedName>
</protein>
<proteinExistence type="predicted"/>
<dbReference type="CTD" id="116890033"/>
<keyword evidence="2" id="KW-1185">Reference proteome</keyword>
<dbReference type="PANTHER" id="PTHR35354">
    <property type="entry name" value="RGD1561648"/>
    <property type="match status" value="1"/>
</dbReference>
<reference evidence="1" key="3">
    <citation type="submission" date="2025-09" db="UniProtKB">
        <authorList>
            <consortium name="Ensembl"/>
        </authorList>
    </citation>
    <scope>IDENTIFICATION</scope>
</reference>
<dbReference type="OMA" id="LFWRSSE"/>
<dbReference type="GeneTree" id="ENSGT00390000018424"/>
<dbReference type="RefSeq" id="XP_017566176.1">
    <property type="nucleotide sequence ID" value="XM_017710687.1"/>
</dbReference>
<dbReference type="PANTHER" id="PTHR35354:SF1">
    <property type="entry name" value="RGD1561648"/>
    <property type="match status" value="1"/>
</dbReference>
<reference evidence="1" key="2">
    <citation type="submission" date="2025-08" db="UniProtKB">
        <authorList>
            <consortium name="Ensembl"/>
        </authorList>
    </citation>
    <scope>IDENTIFICATION</scope>
</reference>
<name>A0A3B4CVM3_PYGNA</name>
<dbReference type="InterPro" id="IPR027878">
    <property type="entry name" value="DUF4551"/>
</dbReference>
<dbReference type="OrthoDB" id="6022562at2759"/>
<dbReference type="AlphaFoldDB" id="A0A3B4CVM3"/>
<evidence type="ECO:0000313" key="2">
    <source>
        <dbReference type="Proteomes" id="UP001501920"/>
    </source>
</evidence>
<reference evidence="1 2" key="1">
    <citation type="submission" date="2020-10" db="EMBL/GenBank/DDBJ databases">
        <title>Pygocentrus nattereri (red-bellied piranha) genome, fPygNat1, primary haplotype.</title>
        <authorList>
            <person name="Myers G."/>
            <person name="Meyer A."/>
            <person name="Karagic N."/>
            <person name="Pippel M."/>
            <person name="Winkler S."/>
            <person name="Tracey A."/>
            <person name="Wood J."/>
            <person name="Formenti G."/>
            <person name="Howe K."/>
            <person name="Fedrigo O."/>
            <person name="Jarvis E.D."/>
        </authorList>
    </citation>
    <scope>NUCLEOTIDE SEQUENCE [LARGE SCALE GENOMIC DNA]</scope>
</reference>
<dbReference type="GeneID" id="108435104"/>
<sequence length="596" mass="67500">MASTLSDDSLWRRNSKLETFLKRSLERDAYERIRAYEPCVVVSETLNKVFMHVVLSDECIYLTEHSPRTLQQAVHFTHILDIELINDLPDFLRGRERDQSLHIRIVHTSAKDTGKRNINSVKPQTIASSIQQFNYGVSSSMEGISSVLLSTHLAPSENTSWRVSQSSKRGDDCGKGIRKSRSASCPAYPSNLRLALPQALVQPQISPDINPLSGVTATQLWPLTASCRSSVLGRQMKTQEDLKEEEEKKEAELHLYAVSLTSRIYLQLQSSWNSYIMRSTLTLDSVYMKTCSVSSPSPKKQTQHKSSGERTSHLFSQLIGELLQEKISLESLYLLLQELFTAAHRNPSIKKFFWRCPELYPFLVKTLEENSQLSQEGLNTIDRLLLSTLVVQTLSVMFRETELEPARLSMLTSKQGGVTAAMLLALVCDPELRPSRTAQLPSSQTPSYTEALQAEYLDAASVLLFEVVMFCLDASRTPHPGHFLTVSWVFRTLKSHPFLPHFMGYQAKQVVLVLSDSKSPLNPSQAVLLYQRCHVLLACLHYSTYLSTHITSEFQEEFRYYVKISGLEDKLPPHYPISLPARHLISQLLSLMLHRP</sequence>
<dbReference type="Pfam" id="PF15087">
    <property type="entry name" value="DUF4551"/>
    <property type="match status" value="1"/>
</dbReference>
<accession>A0A3B4CVM3</accession>
<dbReference type="Proteomes" id="UP001501920">
    <property type="component" value="Chromosome 1"/>
</dbReference>
<dbReference type="Ensembl" id="ENSPNAT00000022824.2">
    <property type="protein sequence ID" value="ENSPNAP00000014801.1"/>
    <property type="gene ID" value="ENSPNAG00000020761.2"/>
</dbReference>
<evidence type="ECO:0000313" key="1">
    <source>
        <dbReference type="Ensembl" id="ENSPNAP00000014801.1"/>
    </source>
</evidence>
<organism evidence="1 2">
    <name type="scientific">Pygocentrus nattereri</name>
    <name type="common">Red-bellied piranha</name>
    <dbReference type="NCBI Taxonomy" id="42514"/>
    <lineage>
        <taxon>Eukaryota</taxon>
        <taxon>Metazoa</taxon>
        <taxon>Chordata</taxon>
        <taxon>Craniata</taxon>
        <taxon>Vertebrata</taxon>
        <taxon>Euteleostomi</taxon>
        <taxon>Actinopterygii</taxon>
        <taxon>Neopterygii</taxon>
        <taxon>Teleostei</taxon>
        <taxon>Ostariophysi</taxon>
        <taxon>Characiformes</taxon>
        <taxon>Characoidei</taxon>
        <taxon>Pygocentrus</taxon>
    </lineage>
</organism>